<accession>A0A8C4QJU9</accession>
<feature type="coiled-coil region" evidence="1">
    <location>
        <begin position="131"/>
        <end position="214"/>
    </location>
</feature>
<feature type="region of interest" description="Disordered" evidence="2">
    <location>
        <begin position="1010"/>
        <end position="1061"/>
    </location>
</feature>
<evidence type="ECO:0000313" key="4">
    <source>
        <dbReference type="Ensembl" id="ENSEBUP00000016586.1"/>
    </source>
</evidence>
<dbReference type="Ensembl" id="ENSEBUT00000017162.1">
    <property type="protein sequence ID" value="ENSEBUP00000016586.1"/>
    <property type="gene ID" value="ENSEBUG00000010403.1"/>
</dbReference>
<feature type="coiled-coil region" evidence="1">
    <location>
        <begin position="346"/>
        <end position="430"/>
    </location>
</feature>
<feature type="transmembrane region" description="Helical" evidence="3">
    <location>
        <begin position="3104"/>
        <end position="3125"/>
    </location>
</feature>
<feature type="coiled-coil region" evidence="1">
    <location>
        <begin position="2923"/>
        <end position="2950"/>
    </location>
</feature>
<feature type="coiled-coil region" evidence="1">
    <location>
        <begin position="2989"/>
        <end position="3051"/>
    </location>
</feature>
<proteinExistence type="predicted"/>
<sequence length="3127" mass="360462">MEILHAKICALESPNTESEMVVARLNDQVKVLEGEVDALRNCAEHAEEEVRIMHRQLSEQAEAFVCLQSEVEVVHEERAVAVSKLQQDLKKSQESSFGVIQERDAILLDLEALQKQICEAALREEEFSEGMRVKEEVLRGMQAEAEKLRESLAAAMDESRAKEVELQGLHDRCEWQSEELRGALTQIEALSAREALLQHALEQQEDEARRVTEALPTEQLLLVQLESLRNELSAKDGKVLASQKEAERLEYSLAEVQNRFQAVDVHARSLEDDLAEKKAREGELEVQVSGLQAQLAAMRTQPQAILEDLSGTGKLQENVNRAEEASGSLTQKQGEQKDQNKDLSLMEDLQKENSMAKSKIAEMVKEKEQIKKKLHAALLCRKELMQRVEELENRPSVQHDECCKMAEGRTRELEENLVKEQHQLSELQCHLDLFKQQLLDKESDIVVLSESLSLKDGFIEELQGKIYELNNSQASLSSEIFNLKSALEAKKTQVIELMSTMESKKTSEYYSQTNPEPNEQKVASTVQPVVNVQIGAGNDGDVDKSSQVLTTHEKERLQKKLQAALLSRKEALKKTQEKDQQLQHQQKEQLDMQQRLKRQARELDELNLKILELESLLEERQEVIWKLRCELHVKGEAQADQGQQQMHDSTELVNDVDKVNCDTDGSNKIVTAACDEHQAKIEKLLQIIDEKDSVIKGIEDERKCQEENFQRIKSESEGINFELKQEVMQKDELYRKLEEEMRSKEEVVERTYFDYQSKVEELQQLLEGRDKECKKVQRELQNKQDLVEQMFSEHHANTLDLQQQNDTKDQMYRQVEERMKSQEETFEKMCAEYETSARNLQQMLKEREEVSIRLEKELQAKEVALQTLSTEYDINAQNLQQLMEQKDAKWKSIVEELQDKEKMFERTISQLEMKVQEQHEMLDGKEETARRIEEFQSKEETFNKIITEYQTKVEFLQKQQDEALETLMKKDDEMGRKVEVFETLISKHQAEAEELHKEIEIKEEIVRKYESDMQSKEGSMHVSSRECKSGVEEAEHELETEKLNRSEDDLQTAQSQSQKLKQQLEEKQLSLDTLQKSFDEIVSHASETKVRLECLESDLNELGREKAELLVKLSQSEEELQLKLKEASSLEAALKDDLGKVHEGWKRTEAELESVKLHLENVVQEKETERSTAYEQLETQVKCLQDERCTLIQQLEDTKTEKEEPVAVKKIPEYNGVETSAQDRQEIQSLMVEIDCLRATVCQKDSEIDGLALQVKKQNGILDAKEASIVEKDSLLQNFEEQTRHLQQQHEVEIQQLQIEVVELQQKHSTDDIVKEDNKEKELNRKLQAALISRKEALKENKVLKDNMTTLTKEKSELLNKMIVLDDSLISAKIEIDSLSQQFTSAKKSHEEELYKVSILQSSILEATKEVEELAQKLHAVQEEKQKLISEVDRLLSVNNNLEASCDSLKLTVEAMAQEKQNLLQQVENDRCVQATQGQECQKKHDELMQDYETLLKSYENVGGEMERMRKTIERVKREKQEVLTQVQNSESEKQLLEKRVEELQKESEKVKEKMRKFTKTKQQKIHDLEEEIDKLTEQYHELKGGRATEEYSMEKELKLEEENKILQTNVREVNEKLNEKREEAICYEKEIERLGQLLGATKNICYDQEIQAEVCVSEVTVDDNSSKTNMKNEELGLQLEQQNSDLQKKEEALQLLKDENATLTSMLEQLHTQRNVERLGNDSLQKCSADHENVLVNLNERVKILEDDKRVLQEELEGMQDAFDKVKNDKEPIELEMVTLRKKLETSEAAQHLLKKEKEELVHAAEKEHTQRQDIERQKENLEENLMNQMAQLNGLVGNYQEELSSFKQQYDELKEELQRVQKGAEEAETQRAKDAELRDDQMKVAREYDEKLRSARLNETKRGGMNSELRELLCEKQLEIGQLQRDCMKYQQHLATLEKTVRALEVVRGEVQRELTEVKSAQHSSLGVIKRCENELAETRVALDDSRSAAAKAAAEAAHLSEELVRSEERLQTVVYRQQQESAHKASEEAERHQHELKELKDKCDRIRREKERADMAALEDRAAAGHKEQESVALRGRLDESLAHLAAFARSMASLQDDRDRVIDETRLWETRFHDAIHKKEAELQVMETKCQQFQDEAREREAQFVEMKTCAENLKIRLSEVEVRLTEARAELQKEREVQAHLQNKVDEQISEMSSSLHKAQSNVVQLDSDHAQLKSTVVQLEEERDTLSAAHAHLETEVQKSAAEIRRLLTLCDEHRAELQVQQSLSERLESLIAGKDEEISQIMLTKAEELADGIADAEHKHAKDLRERDEKIATLVSAKEQVEQNKVQVETSVHELKDVLKNVVGERDERLSELEAFKKSMASLQQDRDRVASDYVALEALHVKMLSDKDELIQEAAAEANGLRDEIRKLLAQADDLNGENAHLSAQLTRYRDDLDAVLSLKDTQQKELLAKQLERICALETKLGESEQKEQVLRSSLQELQVQANALREELELLKAAKEELDEQLLSQEKEREIDSKEKDSRLSELLQQLKEVEAECEDLKAKLEGCQSELKIAVDGSTQERDNAKKDLEHMEERHRKETVKFEQEIAVLQADRKTAQERVTELTQELLVLEQHRTQAEETATSLSEQLTSLKGAAASLQAERDRCETQADVDGVARARQDTEEELSKKQEHSKQDTLKLGHEMGVLRAETETAQERVAELAQELLTSEQCCAQAEESATILREELMSMKLALASLQAERDRQENDTKRATHDEEETRSLKNALAALGSENDELMLKLQHLQSIERHRAEAVARQENELVQLCNETEAVRSELAALHEQHTREVSAYQAEIVVLRSDKQVVLSESHVLKERLVGVENSHESPTDSEHMVEMNSVRKVKAELERCLQELHHKDSRFQQVYSKLLQVVEEKNTLTGQLKNVGRSLREVQQRYAELQAQHGLLQQEHDTISFATRQPQKATQGESREGPPGAPQELLAEDYGDSIVELQKRLVETEQLQDASQLELSRLAEGLREECQRRKAAEDALQELEEHIKRLEGEARHLPMQDHISLTMEPMESERDALLLSSNGHVLRRAKGSTFWSCLRWLQVRSARPMRLRLARFVFLFYLLAIHIVIFTCLFGH</sequence>
<evidence type="ECO:0000313" key="5">
    <source>
        <dbReference type="Proteomes" id="UP000694388"/>
    </source>
</evidence>
<dbReference type="Gene3D" id="1.10.287.2610">
    <property type="match status" value="1"/>
</dbReference>
<feature type="compositionally biased region" description="Basic and acidic residues" evidence="2">
    <location>
        <begin position="1010"/>
        <end position="1048"/>
    </location>
</feature>
<evidence type="ECO:0000256" key="3">
    <source>
        <dbReference type="SAM" id="Phobius"/>
    </source>
</evidence>
<protein>
    <recommendedName>
        <fullName evidence="6">Golgin subfamily B member 1-like</fullName>
    </recommendedName>
</protein>
<feature type="coiled-coil region" evidence="1">
    <location>
        <begin position="2120"/>
        <end position="2242"/>
    </location>
</feature>
<feature type="coiled-coil region" evidence="1">
    <location>
        <begin position="1806"/>
        <end position="1872"/>
    </location>
</feature>
<dbReference type="PANTHER" id="PTHR18887:SF5">
    <property type="entry name" value="GOLGIN SUBFAMILY B MEMBER 1-LIKE"/>
    <property type="match status" value="1"/>
</dbReference>
<feature type="coiled-coil region" evidence="1">
    <location>
        <begin position="2477"/>
        <end position="2656"/>
    </location>
</feature>
<feature type="coiled-coil region" evidence="1">
    <location>
        <begin position="1397"/>
        <end position="1470"/>
    </location>
</feature>
<keyword evidence="3" id="KW-0472">Membrane</keyword>
<feature type="coiled-coil region" evidence="1">
    <location>
        <begin position="554"/>
        <end position="623"/>
    </location>
</feature>
<dbReference type="PANTHER" id="PTHR18887">
    <property type="entry name" value="GOLGI-ASSOCIATED PROTEIN GCP360-RELATED"/>
    <property type="match status" value="1"/>
</dbReference>
<reference evidence="4" key="1">
    <citation type="submission" date="2025-08" db="UniProtKB">
        <authorList>
            <consortium name="Ensembl"/>
        </authorList>
    </citation>
    <scope>IDENTIFICATION</scope>
</reference>
<feature type="coiled-coil region" evidence="1">
    <location>
        <begin position="22"/>
        <end position="63"/>
    </location>
</feature>
<feature type="region of interest" description="Disordered" evidence="2">
    <location>
        <begin position="2959"/>
        <end position="2980"/>
    </location>
</feature>
<feature type="region of interest" description="Disordered" evidence="2">
    <location>
        <begin position="2744"/>
        <end position="2765"/>
    </location>
</feature>
<dbReference type="GeneTree" id="ENSGT00730000111007"/>
<feature type="coiled-coil region" evidence="1">
    <location>
        <begin position="1673"/>
        <end position="1770"/>
    </location>
</feature>
<feature type="coiled-coil region" evidence="1">
    <location>
        <begin position="1499"/>
        <end position="1638"/>
    </location>
</feature>
<feature type="coiled-coil region" evidence="1">
    <location>
        <begin position="2392"/>
        <end position="2440"/>
    </location>
</feature>
<feature type="coiled-coil region" evidence="1">
    <location>
        <begin position="1276"/>
        <end position="1361"/>
    </location>
</feature>
<feature type="region of interest" description="Disordered" evidence="2">
    <location>
        <begin position="2663"/>
        <end position="2688"/>
    </location>
</feature>
<feature type="coiled-coil region" evidence="1">
    <location>
        <begin position="1922"/>
        <end position="2059"/>
    </location>
</feature>
<feature type="coiled-coil region" evidence="1">
    <location>
        <begin position="239"/>
        <end position="287"/>
    </location>
</feature>
<dbReference type="Gene3D" id="1.10.287.1490">
    <property type="match status" value="1"/>
</dbReference>
<evidence type="ECO:0000256" key="1">
    <source>
        <dbReference type="SAM" id="Coils"/>
    </source>
</evidence>
<dbReference type="OMA" id="ALHESEH"/>
<organism evidence="4 5">
    <name type="scientific">Eptatretus burgeri</name>
    <name type="common">Inshore hagfish</name>
    <dbReference type="NCBI Taxonomy" id="7764"/>
    <lineage>
        <taxon>Eukaryota</taxon>
        <taxon>Metazoa</taxon>
        <taxon>Chordata</taxon>
        <taxon>Craniata</taxon>
        <taxon>Vertebrata</taxon>
        <taxon>Cyclostomata</taxon>
        <taxon>Myxini</taxon>
        <taxon>Myxiniformes</taxon>
        <taxon>Myxinidae</taxon>
        <taxon>Eptatretinae</taxon>
        <taxon>Eptatretus</taxon>
    </lineage>
</organism>
<reference evidence="4" key="2">
    <citation type="submission" date="2025-09" db="UniProtKB">
        <authorList>
            <consortium name="Ensembl"/>
        </authorList>
    </citation>
    <scope>IDENTIFICATION</scope>
</reference>
<dbReference type="Proteomes" id="UP000694388">
    <property type="component" value="Unplaced"/>
</dbReference>
<dbReference type="GO" id="GO:0005794">
    <property type="term" value="C:Golgi apparatus"/>
    <property type="evidence" value="ECO:0007669"/>
    <property type="project" value="InterPro"/>
</dbReference>
<name>A0A8C4QJU9_EPTBU</name>
<evidence type="ECO:0000256" key="2">
    <source>
        <dbReference type="SAM" id="MobiDB-lite"/>
    </source>
</evidence>
<keyword evidence="5" id="KW-1185">Reference proteome</keyword>
<keyword evidence="3" id="KW-1133">Transmembrane helix</keyword>
<feature type="region of interest" description="Disordered" evidence="2">
    <location>
        <begin position="319"/>
        <end position="341"/>
    </location>
</feature>
<feature type="compositionally biased region" description="Basic and acidic residues" evidence="2">
    <location>
        <begin position="2745"/>
        <end position="2765"/>
    </location>
</feature>
<keyword evidence="1" id="KW-0175">Coiled coil</keyword>
<keyword evidence="3" id="KW-0812">Transmembrane</keyword>
<dbReference type="InterPro" id="IPR026202">
    <property type="entry name" value="GOLGB1"/>
</dbReference>
<evidence type="ECO:0008006" key="6">
    <source>
        <dbReference type="Google" id="ProtNLM"/>
    </source>
</evidence>